<feature type="domain" description="Bacterial phospholipase C C-terminal" evidence="5">
    <location>
        <begin position="630"/>
        <end position="713"/>
    </location>
</feature>
<feature type="region of interest" description="Disordered" evidence="4">
    <location>
        <begin position="508"/>
        <end position="530"/>
    </location>
</feature>
<dbReference type="EC" id="3.1.4.3" evidence="2"/>
<dbReference type="InterPro" id="IPR008475">
    <property type="entry name" value="PLipase_C_C"/>
</dbReference>
<dbReference type="GO" id="GO:0016042">
    <property type="term" value="P:lipid catabolic process"/>
    <property type="evidence" value="ECO:0007669"/>
    <property type="project" value="InterPro"/>
</dbReference>
<accession>A0A0A0D303</accession>
<comment type="similarity">
    <text evidence="1">Belongs to the bacterial phospholipase C family.</text>
</comment>
<dbReference type="InterPro" id="IPR017850">
    <property type="entry name" value="Alkaline_phosphatase_core_sf"/>
</dbReference>
<name>A0A0A0D303_9PROT</name>
<dbReference type="Proteomes" id="UP000029995">
    <property type="component" value="Unassembled WGS sequence"/>
</dbReference>
<dbReference type="InterPro" id="IPR017767">
    <property type="entry name" value="PC-PLC"/>
</dbReference>
<dbReference type="NCBIfam" id="TIGR01409">
    <property type="entry name" value="TAT_signal_seq"/>
    <property type="match status" value="1"/>
</dbReference>
<keyword evidence="3" id="KW-0378">Hydrolase</keyword>
<dbReference type="GO" id="GO:0034480">
    <property type="term" value="F:phosphatidylcholine phospholipase C activity"/>
    <property type="evidence" value="ECO:0007669"/>
    <property type="project" value="UniProtKB-EC"/>
</dbReference>
<comment type="caution">
    <text evidence="6">The sequence shown here is derived from an EMBL/GenBank/DDBJ whole genome shotgun (WGS) entry which is preliminary data.</text>
</comment>
<dbReference type="InterPro" id="IPR007312">
    <property type="entry name" value="Phosphoesterase"/>
</dbReference>
<dbReference type="InterPro" id="IPR006311">
    <property type="entry name" value="TAT_signal"/>
</dbReference>
<proteinExistence type="inferred from homology"/>
<feature type="domain" description="Bacterial phospholipase C C-terminal" evidence="5">
    <location>
        <begin position="534"/>
        <end position="619"/>
    </location>
</feature>
<dbReference type="EMBL" id="JANX01000347">
    <property type="protein sequence ID" value="KGM32268.1"/>
    <property type="molecule type" value="Genomic_DNA"/>
</dbReference>
<dbReference type="PANTHER" id="PTHR31956:SF36">
    <property type="entry name" value="NON-HEMOLYTIC PHOSPHOLIPASE C"/>
    <property type="match status" value="1"/>
</dbReference>
<sequence length="732" mass="80678">MTSESRRDFLKMAGAAAGGAAALSMFPPVIRDALAIPAHNATRSIKDVEHVVILMQENRSFDNYFGTFPGVRGFGDRFTIPLANGRTVFQQWNGNRVVMPYHLDSKKGNAQRVNGTPHSWNDMQAAWADGRMNQWPLFKQNQSMGYYTETEVPFQFALANAFTICDAYHCSLNGGTNPNRLYHWTGTNGATGAGVAAVVNEWDDFGPSSQGYTWTTYPERLQKAGISWKVYQNIPENFGDNPLVGFKQYRRASEAAGNGPNGSPYVPWTPAIDQAQPLYKGIGNTMPQSALTTPASNRLVEFRADIQARKLPQISWIVAPATYSEHPGPSSPIQGAWYVQEVLSALIADPDLWSRTVLIVNFDENDGFFDHVPSPAVHSLNPDGSPAGASTLSDQATAFERFNYPVPPGTTGQPKPDGRVFGPGPRVPCYIVSPWSRGGWVNSEVFDHTSVLRFLETRFGVQEPNIPPYRRAICGDLTSAFNFVNPNNERPPRLPSQTKAQADAVRAQQETLPQVPLPAEASQAAPRQERGIRPSRALPYELAVNGEADDNRVKLSFLNTGKAGAVFHVYDRLHLDRVPRRYSVEAGKSLDGEWTTSPDYGKYDLWVLGPNGFHRHFTGTVASGGRKAEPEIVVSYDKRACGLIVRLINRGSSPCVFTLKANAYSLFNFPWRQLVLPHGQSTAYLPLLLSGKWYDFTARIEGDSLFTRRFAGRMEDGLPSVSDPAMGDTGLA</sequence>
<dbReference type="AlphaFoldDB" id="A0A0A0D303"/>
<dbReference type="PANTHER" id="PTHR31956">
    <property type="entry name" value="NON-SPECIFIC PHOSPHOLIPASE C4-RELATED"/>
    <property type="match status" value="1"/>
</dbReference>
<evidence type="ECO:0000256" key="4">
    <source>
        <dbReference type="SAM" id="MobiDB-lite"/>
    </source>
</evidence>
<dbReference type="Pfam" id="PF04185">
    <property type="entry name" value="Phosphoesterase"/>
    <property type="match status" value="1"/>
</dbReference>
<dbReference type="PROSITE" id="PS51318">
    <property type="entry name" value="TAT"/>
    <property type="match status" value="1"/>
</dbReference>
<dbReference type="CDD" id="cd16014">
    <property type="entry name" value="PLC"/>
    <property type="match status" value="1"/>
</dbReference>
<evidence type="ECO:0000259" key="5">
    <source>
        <dbReference type="Pfam" id="PF05506"/>
    </source>
</evidence>
<organism evidence="6 7">
    <name type="scientific">Inquilinus limosus MP06</name>
    <dbReference type="NCBI Taxonomy" id="1398085"/>
    <lineage>
        <taxon>Bacteria</taxon>
        <taxon>Pseudomonadati</taxon>
        <taxon>Pseudomonadota</taxon>
        <taxon>Alphaproteobacteria</taxon>
        <taxon>Rhodospirillales</taxon>
        <taxon>Rhodospirillaceae</taxon>
        <taxon>Inquilinus</taxon>
    </lineage>
</organism>
<evidence type="ECO:0000256" key="1">
    <source>
        <dbReference type="ARBA" id="ARBA00009717"/>
    </source>
</evidence>
<evidence type="ECO:0000256" key="3">
    <source>
        <dbReference type="ARBA" id="ARBA00022801"/>
    </source>
</evidence>
<dbReference type="InterPro" id="IPR019546">
    <property type="entry name" value="TAT_signal_bac_arc"/>
</dbReference>
<evidence type="ECO:0000313" key="7">
    <source>
        <dbReference type="Proteomes" id="UP000029995"/>
    </source>
</evidence>
<gene>
    <name evidence="6" type="ORF">P409_22385</name>
</gene>
<dbReference type="Pfam" id="PF05506">
    <property type="entry name" value="PLipase_C_C"/>
    <property type="match status" value="2"/>
</dbReference>
<protein>
    <recommendedName>
        <fullName evidence="2">phospholipase C</fullName>
        <ecNumber evidence="2">3.1.4.3</ecNumber>
    </recommendedName>
</protein>
<reference evidence="6 7" key="1">
    <citation type="submission" date="2014-01" db="EMBL/GenBank/DDBJ databases">
        <title>Genome sequence determination for a cystic fibrosis isolate, Inquilinus limosus.</title>
        <authorList>
            <person name="Pino M."/>
            <person name="Di Conza J."/>
            <person name="Gutkind G."/>
        </authorList>
    </citation>
    <scope>NUCLEOTIDE SEQUENCE [LARGE SCALE GENOMIC DNA]</scope>
    <source>
        <strain evidence="6 7">MP06</strain>
    </source>
</reference>
<evidence type="ECO:0000313" key="6">
    <source>
        <dbReference type="EMBL" id="KGM32268.1"/>
    </source>
</evidence>
<dbReference type="OrthoDB" id="9770871at2"/>
<dbReference type="RefSeq" id="WP_034843885.1">
    <property type="nucleotide sequence ID" value="NZ_JANX01000347.1"/>
</dbReference>
<evidence type="ECO:0000256" key="2">
    <source>
        <dbReference type="ARBA" id="ARBA00012018"/>
    </source>
</evidence>
<dbReference type="NCBIfam" id="TIGR03396">
    <property type="entry name" value="PC_PLC"/>
    <property type="match status" value="1"/>
</dbReference>
<dbReference type="Gene3D" id="3.40.720.10">
    <property type="entry name" value="Alkaline Phosphatase, subunit A"/>
    <property type="match status" value="2"/>
</dbReference>